<proteinExistence type="inferred from homology"/>
<feature type="compositionally biased region" description="Low complexity" evidence="3">
    <location>
        <begin position="332"/>
        <end position="343"/>
    </location>
</feature>
<feature type="compositionally biased region" description="Basic and acidic residues" evidence="3">
    <location>
        <begin position="361"/>
        <end position="384"/>
    </location>
</feature>
<dbReference type="AlphaFoldDB" id="A0A2P4YZE7"/>
<dbReference type="EMBL" id="JIBK01000011">
    <property type="protein sequence ID" value="POM83192.1"/>
    <property type="molecule type" value="Genomic_DNA"/>
</dbReference>
<feature type="compositionally biased region" description="Polar residues" evidence="3">
    <location>
        <begin position="249"/>
        <end position="275"/>
    </location>
</feature>
<dbReference type="GO" id="GO:0005829">
    <property type="term" value="C:cytosol"/>
    <property type="evidence" value="ECO:0007669"/>
    <property type="project" value="TreeGrafter"/>
</dbReference>
<gene>
    <name evidence="5" type="ORF">CmeUKMEL1_06165</name>
</gene>
<dbReference type="GO" id="GO:0031593">
    <property type="term" value="F:polyubiquitin modification-dependent protein binding"/>
    <property type="evidence" value="ECO:0007669"/>
    <property type="project" value="TreeGrafter"/>
</dbReference>
<evidence type="ECO:0000256" key="2">
    <source>
        <dbReference type="ARBA" id="ARBA00022942"/>
    </source>
</evidence>
<evidence type="ECO:0000259" key="4">
    <source>
        <dbReference type="PROSITE" id="PS50234"/>
    </source>
</evidence>
<comment type="caution">
    <text evidence="5">The sequence shown here is derived from an EMBL/GenBank/DDBJ whole genome shotgun (WGS) entry which is preliminary data.</text>
</comment>
<keyword evidence="6" id="KW-1185">Reference proteome</keyword>
<feature type="domain" description="VWFA" evidence="4">
    <location>
        <begin position="5"/>
        <end position="189"/>
    </location>
</feature>
<dbReference type="FunFam" id="3.40.50.410:FF:000005">
    <property type="entry name" value="26S proteasome non-ATPase regulatory subunit 4"/>
    <property type="match status" value="1"/>
</dbReference>
<dbReference type="InterPro" id="IPR036465">
    <property type="entry name" value="vWFA_dom_sf"/>
</dbReference>
<dbReference type="VEuPathDB" id="CryptoDB:CmeUKMEL1_06165"/>
<organism evidence="5 6">
    <name type="scientific">Cryptosporidium meleagridis</name>
    <dbReference type="NCBI Taxonomy" id="93969"/>
    <lineage>
        <taxon>Eukaryota</taxon>
        <taxon>Sar</taxon>
        <taxon>Alveolata</taxon>
        <taxon>Apicomplexa</taxon>
        <taxon>Conoidasida</taxon>
        <taxon>Coccidia</taxon>
        <taxon>Eucoccidiorida</taxon>
        <taxon>Eimeriorina</taxon>
        <taxon>Cryptosporidiidae</taxon>
        <taxon>Cryptosporidium</taxon>
    </lineage>
</organism>
<dbReference type="SUPFAM" id="SSF53300">
    <property type="entry name" value="vWA-like"/>
    <property type="match status" value="1"/>
</dbReference>
<feature type="region of interest" description="Disordered" evidence="3">
    <location>
        <begin position="304"/>
        <end position="384"/>
    </location>
</feature>
<dbReference type="InterPro" id="IPR027040">
    <property type="entry name" value="PSMD4"/>
</dbReference>
<name>A0A2P4YZE7_9CRYT</name>
<protein>
    <recommendedName>
        <fullName evidence="4">VWFA domain-containing protein</fullName>
    </recommendedName>
</protein>
<feature type="compositionally biased region" description="Low complexity" evidence="3">
    <location>
        <begin position="304"/>
        <end position="324"/>
    </location>
</feature>
<dbReference type="GO" id="GO:0008540">
    <property type="term" value="C:proteasome regulatory particle, base subcomplex"/>
    <property type="evidence" value="ECO:0007669"/>
    <property type="project" value="TreeGrafter"/>
</dbReference>
<comment type="similarity">
    <text evidence="1">Belongs to the proteasome subunit S5A family.</text>
</comment>
<sequence>MTLEATVICLDNSNYSRNGDYGTSRMLQQQDATNFISGIKTQQNPENLVGILSMAGERIELRVTPTSDLSKAMHAMDGIRLNGKIDLLRGIQIAQLALKHRLNKNLRQRIVCFVGSPLEDDLTEKQLEKLGKVLKKNNVSIDIISFGEILVNRERLQALVNAANNDNTSNFVEVAAPTNLTDALMASPIVLGEGTSSGAYGDGLTGAAGETSGFEFGIDPNADPELYMALRMSMEEERNRQMRLEGNNERNPSSSEPVNPPQRQSATTNNFDSIPTINEINAMEVDDELRQALLLSIQDFSGNDSASNTNTSNQQQGTSTSENTFITSTNPNQGNNAQAGNSSDPNSIEGLIQGIPGVDINDPRIQDALRQLNKSDSEDKKDKQ</sequence>
<dbReference type="PROSITE" id="PS50234">
    <property type="entry name" value="VWFA"/>
    <property type="match status" value="1"/>
</dbReference>
<dbReference type="InterPro" id="IPR003903">
    <property type="entry name" value="UIM_dom"/>
</dbReference>
<keyword evidence="2" id="KW-0647">Proteasome</keyword>
<evidence type="ECO:0000313" key="5">
    <source>
        <dbReference type="EMBL" id="POM83192.1"/>
    </source>
</evidence>
<dbReference type="InterPro" id="IPR002035">
    <property type="entry name" value="VWF_A"/>
</dbReference>
<dbReference type="Proteomes" id="UP000236928">
    <property type="component" value="Unassembled WGS sequence"/>
</dbReference>
<evidence type="ECO:0000313" key="6">
    <source>
        <dbReference type="Proteomes" id="UP000236928"/>
    </source>
</evidence>
<dbReference type="GO" id="GO:0043161">
    <property type="term" value="P:proteasome-mediated ubiquitin-dependent protein catabolic process"/>
    <property type="evidence" value="ECO:0007669"/>
    <property type="project" value="TreeGrafter"/>
</dbReference>
<dbReference type="PANTHER" id="PTHR10223">
    <property type="entry name" value="26S PROTEASOME NON-ATPASE REGULATORY SUBUNIT 4"/>
    <property type="match status" value="1"/>
</dbReference>
<dbReference type="Pfam" id="PF13519">
    <property type="entry name" value="VWA_2"/>
    <property type="match status" value="1"/>
</dbReference>
<reference evidence="5 6" key="1">
    <citation type="submission" date="2014-04" db="EMBL/GenBank/DDBJ databases">
        <title>Comparative Genomics of Cryptosporidium Species.</title>
        <authorList>
            <person name="Silva J.C."/>
            <person name="Su Q."/>
            <person name="Chalmers R."/>
            <person name="Chibucos M.C."/>
            <person name="Elwin K."/>
            <person name="Godinez A."/>
            <person name="Guo F."/>
            <person name="Huynh K."/>
            <person name="Orvis J."/>
            <person name="Ott S."/>
            <person name="Sadzewicz L."/>
            <person name="Sengamalay N."/>
            <person name="Shetty A."/>
            <person name="Sun M."/>
            <person name="Tallon L."/>
            <person name="Xiao L."/>
            <person name="Zhang H."/>
            <person name="Fraser C.M."/>
            <person name="Zhu G."/>
            <person name="Kissinger J."/>
            <person name="Widmer G."/>
        </authorList>
    </citation>
    <scope>NUCLEOTIDE SEQUENCE [LARGE SCALE GENOMIC DNA]</scope>
    <source>
        <strain evidence="5 6">UKMEL1</strain>
    </source>
</reference>
<feature type="compositionally biased region" description="Basic and acidic residues" evidence="3">
    <location>
        <begin position="237"/>
        <end position="248"/>
    </location>
</feature>
<evidence type="ECO:0000256" key="1">
    <source>
        <dbReference type="ARBA" id="ARBA00005574"/>
    </source>
</evidence>
<accession>A0A2P4YZE7</accession>
<dbReference type="Gene3D" id="1.10.287.3990">
    <property type="match status" value="1"/>
</dbReference>
<dbReference type="GO" id="GO:0005634">
    <property type="term" value="C:nucleus"/>
    <property type="evidence" value="ECO:0007669"/>
    <property type="project" value="TreeGrafter"/>
</dbReference>
<dbReference type="PANTHER" id="PTHR10223:SF0">
    <property type="entry name" value="26S PROTEASOME NON-ATPASE REGULATORY SUBUNIT 4"/>
    <property type="match status" value="1"/>
</dbReference>
<dbReference type="Gene3D" id="3.40.50.410">
    <property type="entry name" value="von Willebrand factor, type A domain"/>
    <property type="match status" value="1"/>
</dbReference>
<dbReference type="SMART" id="SM00726">
    <property type="entry name" value="UIM"/>
    <property type="match status" value="2"/>
</dbReference>
<dbReference type="OrthoDB" id="1731724at2759"/>
<feature type="region of interest" description="Disordered" evidence="3">
    <location>
        <begin position="237"/>
        <end position="275"/>
    </location>
</feature>
<evidence type="ECO:0000256" key="3">
    <source>
        <dbReference type="SAM" id="MobiDB-lite"/>
    </source>
</evidence>